<gene>
    <name evidence="1" type="ORF">CHUDEA7_new_16</name>
</gene>
<organism evidence="1">
    <name type="scientific">Cryptosporidium hominis</name>
    <dbReference type="NCBI Taxonomy" id="237895"/>
    <lineage>
        <taxon>Eukaryota</taxon>
        <taxon>Sar</taxon>
        <taxon>Alveolata</taxon>
        <taxon>Apicomplexa</taxon>
        <taxon>Conoidasida</taxon>
        <taxon>Coccidia</taxon>
        <taxon>Eucoccidiorida</taxon>
        <taxon>Eimeriorina</taxon>
        <taxon>Cryptosporidiidae</taxon>
        <taxon>Cryptosporidium</taxon>
    </lineage>
</organism>
<evidence type="ECO:0000313" key="1">
    <source>
        <dbReference type="EMBL" id="CUV07500.1"/>
    </source>
</evidence>
<dbReference type="EMBL" id="LN877953">
    <property type="protein sequence ID" value="CUV07500.1"/>
    <property type="molecule type" value="Genomic_DNA"/>
</dbReference>
<name>A0A0S4TJV7_CRYHO</name>
<dbReference type="VEuPathDB" id="CryptoDB:CHUDEA7_new_16"/>
<accession>A0A0S4TJV7</accession>
<proteinExistence type="predicted"/>
<sequence length="9" mass="1118">MNTRSFYSL</sequence>
<protein>
    <submittedName>
        <fullName evidence="1">Uncharacterized protein</fullName>
    </submittedName>
</protein>
<dbReference type="Proteomes" id="UP000199752">
    <property type="component" value="Chromosome 7"/>
</dbReference>
<reference evidence="1" key="1">
    <citation type="submission" date="2015-08" db="EMBL/GenBank/DDBJ databases">
        <authorList>
            <person name="Babu N.S."/>
            <person name="Beckwith C.J."/>
            <person name="Beseler K.G."/>
            <person name="Brison A."/>
            <person name="Carone J.V."/>
            <person name="Caskin T.P."/>
            <person name="Diamond M."/>
            <person name="Durham M.E."/>
            <person name="Foxe J.M."/>
            <person name="Go M."/>
            <person name="Henderson B.A."/>
            <person name="Jones I.B."/>
            <person name="McGettigan J.A."/>
            <person name="Micheletti S.J."/>
            <person name="Nasrallah M.E."/>
            <person name="Ortiz D."/>
            <person name="Piller C.R."/>
            <person name="Privatt S.R."/>
            <person name="Schneider S.L."/>
            <person name="Sharp S."/>
            <person name="Smith T.C."/>
            <person name="Stanton J.D."/>
            <person name="Ullery H.E."/>
            <person name="Wilson R.J."/>
            <person name="Serrano M.G."/>
            <person name="Buck G."/>
            <person name="Lee V."/>
            <person name="Wang Y."/>
            <person name="Carvalho R."/>
            <person name="Voegtly L."/>
            <person name="Shi R."/>
            <person name="Duckworth R."/>
            <person name="Johnson A."/>
            <person name="Loviza R."/>
            <person name="Walstead R."/>
            <person name="Shah Z."/>
            <person name="Kiflezghi M."/>
            <person name="Wade K."/>
            <person name="Ball S.L."/>
            <person name="Bradley K.W."/>
            <person name="Asai D.J."/>
            <person name="Bowman C.A."/>
            <person name="Russell D.A."/>
            <person name="Pope W.H."/>
            <person name="Jacobs-Sera D."/>
            <person name="Hendrix R.W."/>
            <person name="Hatfull G.F."/>
        </authorList>
    </citation>
    <scope>NUCLEOTIDE SEQUENCE [LARGE SCALE GENOMIC DNA]</scope>
</reference>